<organism evidence="3 4">
    <name type="scientific">Swingsia samuiensis</name>
    <dbReference type="NCBI Taxonomy" id="1293412"/>
    <lineage>
        <taxon>Bacteria</taxon>
        <taxon>Pseudomonadati</taxon>
        <taxon>Pseudomonadota</taxon>
        <taxon>Alphaproteobacteria</taxon>
        <taxon>Acetobacterales</taxon>
        <taxon>Acetobacteraceae</taxon>
        <taxon>Swingsia</taxon>
    </lineage>
</organism>
<dbReference type="InterPro" id="IPR001466">
    <property type="entry name" value="Beta-lactam-related"/>
</dbReference>
<dbReference type="AlphaFoldDB" id="A0A4Y6UN07"/>
<dbReference type="Gene3D" id="3.40.710.10">
    <property type="entry name" value="DD-peptidase/beta-lactamase superfamily"/>
    <property type="match status" value="1"/>
</dbReference>
<dbReference type="PANTHER" id="PTHR43283:SF11">
    <property type="entry name" value="BETA-LACTAMASE-RELATED DOMAIN-CONTAINING PROTEIN"/>
    <property type="match status" value="1"/>
</dbReference>
<evidence type="ECO:0000256" key="1">
    <source>
        <dbReference type="ARBA" id="ARBA00022801"/>
    </source>
</evidence>
<dbReference type="KEGG" id="ssam:E3D00_09295"/>
<feature type="domain" description="Beta-lactamase-related" evidence="2">
    <location>
        <begin position="36"/>
        <end position="360"/>
    </location>
</feature>
<dbReference type="PANTHER" id="PTHR43283">
    <property type="entry name" value="BETA-LACTAMASE-RELATED"/>
    <property type="match status" value="1"/>
</dbReference>
<dbReference type="InterPro" id="IPR012338">
    <property type="entry name" value="Beta-lactam/transpept-like"/>
</dbReference>
<evidence type="ECO:0000259" key="2">
    <source>
        <dbReference type="Pfam" id="PF00144"/>
    </source>
</evidence>
<evidence type="ECO:0000313" key="4">
    <source>
        <dbReference type="Proteomes" id="UP000316313"/>
    </source>
</evidence>
<dbReference type="Pfam" id="PF00144">
    <property type="entry name" value="Beta-lactamase"/>
    <property type="match status" value="1"/>
</dbReference>
<evidence type="ECO:0000313" key="3">
    <source>
        <dbReference type="EMBL" id="QDH17737.1"/>
    </source>
</evidence>
<accession>A0A4Y6UN07</accession>
<dbReference type="SUPFAM" id="SSF56601">
    <property type="entry name" value="beta-lactamase/transpeptidase-like"/>
    <property type="match status" value="1"/>
</dbReference>
<dbReference type="Proteomes" id="UP000316313">
    <property type="component" value="Chromosome"/>
</dbReference>
<dbReference type="OrthoDB" id="5705574at2"/>
<gene>
    <name evidence="3" type="ORF">E3D00_09295</name>
</gene>
<dbReference type="GO" id="GO:0016787">
    <property type="term" value="F:hydrolase activity"/>
    <property type="evidence" value="ECO:0007669"/>
    <property type="project" value="UniProtKB-KW"/>
</dbReference>
<dbReference type="RefSeq" id="WP_141461971.1">
    <property type="nucleotide sequence ID" value="NZ_CP038141.1"/>
</dbReference>
<reference evidence="3 4" key="1">
    <citation type="submission" date="2019-03" db="EMBL/GenBank/DDBJ databases">
        <title>The complete genome sequence of Swingsia samuiensis NBRC107927(T).</title>
        <authorList>
            <person name="Chua K.-O."/>
            <person name="Chan K.-G."/>
            <person name="See-Too W.-S."/>
        </authorList>
    </citation>
    <scope>NUCLEOTIDE SEQUENCE [LARGE SCALE GENOMIC DNA]</scope>
    <source>
        <strain evidence="3 4">AH83</strain>
    </source>
</reference>
<keyword evidence="4" id="KW-1185">Reference proteome</keyword>
<proteinExistence type="predicted"/>
<sequence>MNRLSRRHFMMGSMVCACFDSESVRAKEVYNLPQADQLLRKAVDAHKIPGAVLAVGFNGKCVHRYVYGCRALVPDAEPMTWDTVFDMASLTKPTMTALAVMQLVETGQLELDKPVSKYFPDFAVNGKEAITLWLLMTHYSGLPPDLPLNYDWSGKEIAVSLAMQSGVINAPGTKFVYSDINYIVLGLLVEKVSGQPLNVYVKEHILSPLGMVHSGYLPERDEQSIIAPTQYDDHGVMLRGIVHDPTARRMGGVAGHAGLFSNAGDMCLYVQALLDRLAGRASRFPLKRETLQLMVTPQQPPGKKDLRGLGWDIATHYSTPRGDLFSDKSFGHTGFTGPSVWIDPVDERYVLILTNRVHPSGGQSIVKLRYEVASAVARGL</sequence>
<keyword evidence="1 3" id="KW-0378">Hydrolase</keyword>
<dbReference type="EMBL" id="CP038141">
    <property type="protein sequence ID" value="QDH17737.1"/>
    <property type="molecule type" value="Genomic_DNA"/>
</dbReference>
<dbReference type="PROSITE" id="PS51257">
    <property type="entry name" value="PROKAR_LIPOPROTEIN"/>
    <property type="match status" value="1"/>
</dbReference>
<protein>
    <submittedName>
        <fullName evidence="3">Class A beta-lactamase-related serine hydrolase</fullName>
    </submittedName>
</protein>
<name>A0A4Y6UN07_9PROT</name>
<dbReference type="InterPro" id="IPR050789">
    <property type="entry name" value="Diverse_Enzym_Activities"/>
</dbReference>